<feature type="compositionally biased region" description="Basic and acidic residues" evidence="1">
    <location>
        <begin position="196"/>
        <end position="205"/>
    </location>
</feature>
<feature type="transmembrane region" description="Helical" evidence="2">
    <location>
        <begin position="134"/>
        <end position="152"/>
    </location>
</feature>
<feature type="transmembrane region" description="Helical" evidence="2">
    <location>
        <begin position="105"/>
        <end position="122"/>
    </location>
</feature>
<evidence type="ECO:0000256" key="2">
    <source>
        <dbReference type="SAM" id="Phobius"/>
    </source>
</evidence>
<feature type="region of interest" description="Disordered" evidence="1">
    <location>
        <begin position="191"/>
        <end position="212"/>
    </location>
</feature>
<dbReference type="RefSeq" id="WP_131362016.1">
    <property type="nucleotide sequence ID" value="NZ_SJKB01000010.1"/>
</dbReference>
<name>A0A4R0KDV3_9ACTN</name>
<dbReference type="AlphaFoldDB" id="A0A4R0KDV3"/>
<dbReference type="OrthoDB" id="3822408at2"/>
<feature type="transmembrane region" description="Helical" evidence="2">
    <location>
        <begin position="34"/>
        <end position="54"/>
    </location>
</feature>
<sequence length="212" mass="22482">MIRYAARAVPWGLLGTGAGLMIGLLLLVERWPYTLWPLQGIAVGLLAATVVWCYPEPAAALVDTLPRGLFWRTTARSAGALAVVLLWLIAVRETRTGYFGHATDVAWQGIALVVAAAGFLTWQRSRGSDAPARAVSAAIVGIATCIALARPSADVVPIFPYTAGDDWSTSRVLWSSLPVLVLIGATVPARSARGGRRGEAPERPSGRAGRTR</sequence>
<feature type="transmembrane region" description="Helical" evidence="2">
    <location>
        <begin position="9"/>
        <end position="28"/>
    </location>
</feature>
<keyword evidence="4" id="KW-1185">Reference proteome</keyword>
<keyword evidence="2" id="KW-0812">Transmembrane</keyword>
<dbReference type="EMBL" id="SJKB01000010">
    <property type="protein sequence ID" value="TCC57667.1"/>
    <property type="molecule type" value="Genomic_DNA"/>
</dbReference>
<keyword evidence="2" id="KW-0472">Membrane</keyword>
<organism evidence="3 4">
    <name type="scientific">Kribbella pittospori</name>
    <dbReference type="NCBI Taxonomy" id="722689"/>
    <lineage>
        <taxon>Bacteria</taxon>
        <taxon>Bacillati</taxon>
        <taxon>Actinomycetota</taxon>
        <taxon>Actinomycetes</taxon>
        <taxon>Propionibacteriales</taxon>
        <taxon>Kribbellaceae</taxon>
        <taxon>Kribbella</taxon>
    </lineage>
</organism>
<dbReference type="Proteomes" id="UP000291144">
    <property type="component" value="Unassembled WGS sequence"/>
</dbReference>
<comment type="caution">
    <text evidence="3">The sequence shown here is derived from an EMBL/GenBank/DDBJ whole genome shotgun (WGS) entry which is preliminary data.</text>
</comment>
<gene>
    <name evidence="3" type="ORF">E0H73_30355</name>
</gene>
<evidence type="ECO:0000256" key="1">
    <source>
        <dbReference type="SAM" id="MobiDB-lite"/>
    </source>
</evidence>
<proteinExistence type="predicted"/>
<feature type="transmembrane region" description="Helical" evidence="2">
    <location>
        <begin position="172"/>
        <end position="189"/>
    </location>
</feature>
<protein>
    <submittedName>
        <fullName evidence="3">Uncharacterized protein</fullName>
    </submittedName>
</protein>
<reference evidence="3 4" key="1">
    <citation type="submission" date="2019-02" db="EMBL/GenBank/DDBJ databases">
        <title>Kribbella capetownensis sp. nov. and Kribbella speibonae sp. nov., isolated from soil.</title>
        <authorList>
            <person name="Curtis S.M."/>
            <person name="Norton I."/>
            <person name="Everest G.J."/>
            <person name="Meyers P.R."/>
        </authorList>
    </citation>
    <scope>NUCLEOTIDE SEQUENCE [LARGE SCALE GENOMIC DNA]</scope>
    <source>
        <strain evidence="3 4">NRRL B-24813</strain>
    </source>
</reference>
<accession>A0A4R0KDV3</accession>
<keyword evidence="2" id="KW-1133">Transmembrane helix</keyword>
<evidence type="ECO:0000313" key="3">
    <source>
        <dbReference type="EMBL" id="TCC57667.1"/>
    </source>
</evidence>
<feature type="transmembrane region" description="Helical" evidence="2">
    <location>
        <begin position="75"/>
        <end position="93"/>
    </location>
</feature>
<evidence type="ECO:0000313" key="4">
    <source>
        <dbReference type="Proteomes" id="UP000291144"/>
    </source>
</evidence>